<proteinExistence type="predicted"/>
<feature type="region of interest" description="Disordered" evidence="1">
    <location>
        <begin position="23"/>
        <end position="90"/>
    </location>
</feature>
<feature type="compositionally biased region" description="Low complexity" evidence="1">
    <location>
        <begin position="48"/>
        <end position="62"/>
    </location>
</feature>
<feature type="compositionally biased region" description="Basic and acidic residues" evidence="1">
    <location>
        <begin position="67"/>
        <end position="80"/>
    </location>
</feature>
<evidence type="ECO:0000313" key="3">
    <source>
        <dbReference type="Proteomes" id="UP001359886"/>
    </source>
</evidence>
<accession>A0AAW9R773</accession>
<name>A0AAW9R773_9GAMM</name>
<comment type="caution">
    <text evidence="2">The sequence shown here is derived from an EMBL/GenBank/DDBJ whole genome shotgun (WGS) entry which is preliminary data.</text>
</comment>
<dbReference type="AlphaFoldDB" id="A0AAW9R773"/>
<dbReference type="Proteomes" id="UP001359886">
    <property type="component" value="Unassembled WGS sequence"/>
</dbReference>
<gene>
    <name evidence="2" type="ORF">V3330_11450</name>
</gene>
<evidence type="ECO:0000256" key="1">
    <source>
        <dbReference type="SAM" id="MobiDB-lite"/>
    </source>
</evidence>
<evidence type="ECO:0000313" key="2">
    <source>
        <dbReference type="EMBL" id="MEJ8568242.1"/>
    </source>
</evidence>
<protein>
    <submittedName>
        <fullName evidence="2">Uncharacterized protein</fullName>
    </submittedName>
</protein>
<dbReference type="EMBL" id="JAZHOG010000007">
    <property type="protein sequence ID" value="MEJ8568242.1"/>
    <property type="molecule type" value="Genomic_DNA"/>
</dbReference>
<keyword evidence="3" id="KW-1185">Reference proteome</keyword>
<dbReference type="RefSeq" id="WP_354695563.1">
    <property type="nucleotide sequence ID" value="NZ_JAZHOG010000007.1"/>
</dbReference>
<organism evidence="2 3">
    <name type="scientific">Elongatibacter sediminis</name>
    <dbReference type="NCBI Taxonomy" id="3119006"/>
    <lineage>
        <taxon>Bacteria</taxon>
        <taxon>Pseudomonadati</taxon>
        <taxon>Pseudomonadota</taxon>
        <taxon>Gammaproteobacteria</taxon>
        <taxon>Chromatiales</taxon>
        <taxon>Wenzhouxiangellaceae</taxon>
        <taxon>Elongatibacter</taxon>
    </lineage>
</organism>
<reference evidence="2 3" key="1">
    <citation type="submission" date="2024-02" db="EMBL/GenBank/DDBJ databases">
        <title>A novel Wenzhouxiangellaceae bacterium, isolated from coastal sediments.</title>
        <authorList>
            <person name="Du Z.-J."/>
            <person name="Ye Y.-Q."/>
            <person name="Zhang X.-Y."/>
        </authorList>
    </citation>
    <scope>NUCLEOTIDE SEQUENCE [LARGE SCALE GENOMIC DNA]</scope>
    <source>
        <strain evidence="2 3">CH-27</strain>
    </source>
</reference>
<sequence length="90" mass="8976">MRAPRLDAFLEGCHYPALSLYPQAAGGEGRVDPGSPLRDVRDDGVVGGVRSDGVVGGVRSDGVVGGVRDDGVGGDVRDDGVGGDVRNGGG</sequence>